<organism evidence="1">
    <name type="scientific">uncultured Cytophagales bacterium</name>
    <dbReference type="NCBI Taxonomy" id="158755"/>
    <lineage>
        <taxon>Bacteria</taxon>
        <taxon>Pseudomonadati</taxon>
        <taxon>Bacteroidota</taxon>
        <taxon>Sphingobacteriia</taxon>
        <taxon>Sphingobacteriales</taxon>
        <taxon>environmental samples</taxon>
    </lineage>
</organism>
<protein>
    <submittedName>
        <fullName evidence="1">Uncharacterized protein</fullName>
    </submittedName>
</protein>
<accession>A0A6J4JX64</accession>
<dbReference type="EMBL" id="CADCTQ010000379">
    <property type="protein sequence ID" value="CAA9290201.1"/>
    <property type="molecule type" value="Genomic_DNA"/>
</dbReference>
<proteinExistence type="predicted"/>
<gene>
    <name evidence="1" type="ORF">AVDCRST_MAG56-4601</name>
</gene>
<sequence>MLRKQATRGGTGPFARTARGPVAGELDIIKYKFQLINFMQ</sequence>
<dbReference type="AlphaFoldDB" id="A0A6J4JX64"/>
<name>A0A6J4JX64_9SPHI</name>
<reference evidence="1" key="1">
    <citation type="submission" date="2020-02" db="EMBL/GenBank/DDBJ databases">
        <authorList>
            <person name="Meier V. D."/>
        </authorList>
    </citation>
    <scope>NUCLEOTIDE SEQUENCE</scope>
    <source>
        <strain evidence="1">AVDCRST_MAG56</strain>
    </source>
</reference>
<evidence type="ECO:0000313" key="1">
    <source>
        <dbReference type="EMBL" id="CAA9290201.1"/>
    </source>
</evidence>